<feature type="region of interest" description="Disordered" evidence="26">
    <location>
        <begin position="796"/>
        <end position="818"/>
    </location>
</feature>
<dbReference type="InterPro" id="IPR001650">
    <property type="entry name" value="Helicase_C-like"/>
</dbReference>
<proteinExistence type="inferred from homology"/>
<dbReference type="Pfam" id="PF00271">
    <property type="entry name" value="Helicase_C"/>
    <property type="match status" value="1"/>
</dbReference>
<dbReference type="GO" id="GO:0003677">
    <property type="term" value="F:DNA binding"/>
    <property type="evidence" value="ECO:0007669"/>
    <property type="project" value="UniProtKB-KW"/>
</dbReference>
<reference evidence="30" key="1">
    <citation type="submission" date="2025-08" db="UniProtKB">
        <authorList>
            <consortium name="RefSeq"/>
        </authorList>
    </citation>
    <scope>IDENTIFICATION</scope>
</reference>
<comment type="similarity">
    <text evidence="3">Belongs to the helicase family. RecQ subfamily.</text>
</comment>
<feature type="compositionally biased region" description="Basic and acidic residues" evidence="26">
    <location>
        <begin position="1043"/>
        <end position="1060"/>
    </location>
</feature>
<keyword evidence="11" id="KW-0347">Helicase</keyword>
<gene>
    <name evidence="30" type="primary">LOC110980448</name>
</gene>
<dbReference type="InterPro" id="IPR032284">
    <property type="entry name" value="RecQ_Zn-bd"/>
</dbReference>
<keyword evidence="9" id="KW-0227">DNA damage</keyword>
<evidence type="ECO:0000256" key="20">
    <source>
        <dbReference type="ARBA" id="ARBA00034808"/>
    </source>
</evidence>
<feature type="compositionally biased region" description="Polar residues" evidence="26">
    <location>
        <begin position="1008"/>
        <end position="1020"/>
    </location>
</feature>
<feature type="region of interest" description="Disordered" evidence="26">
    <location>
        <begin position="1"/>
        <end position="38"/>
    </location>
</feature>
<evidence type="ECO:0000256" key="19">
    <source>
        <dbReference type="ARBA" id="ARBA00034617"/>
    </source>
</evidence>
<dbReference type="NCBIfam" id="TIGR00614">
    <property type="entry name" value="recQ_fam"/>
    <property type="match status" value="1"/>
</dbReference>
<keyword evidence="15" id="KW-0234">DNA repair</keyword>
<dbReference type="InterPro" id="IPR013257">
    <property type="entry name" value="SRI"/>
</dbReference>
<dbReference type="GO" id="GO:0016787">
    <property type="term" value="F:hydrolase activity"/>
    <property type="evidence" value="ECO:0007669"/>
    <property type="project" value="UniProtKB-KW"/>
</dbReference>
<dbReference type="FunFam" id="3.40.50.300:FF:000444">
    <property type="entry name" value="ATP-dependent DNA helicase"/>
    <property type="match status" value="1"/>
</dbReference>
<evidence type="ECO:0000256" key="2">
    <source>
        <dbReference type="ARBA" id="ARBA00004642"/>
    </source>
</evidence>
<dbReference type="PROSITE" id="PS00690">
    <property type="entry name" value="DEAH_ATP_HELICASE"/>
    <property type="match status" value="1"/>
</dbReference>
<keyword evidence="10" id="KW-0378">Hydrolase</keyword>
<comment type="catalytic activity">
    <reaction evidence="19">
        <text>Couples ATP hydrolysis with the unwinding of duplex DNA by translocating in the 3'-5' direction.</text>
        <dbReference type="EC" id="5.6.2.4"/>
    </reaction>
</comment>
<dbReference type="GeneID" id="110980448"/>
<keyword evidence="29" id="KW-1185">Reference proteome</keyword>
<dbReference type="GO" id="GO:0006355">
    <property type="term" value="P:regulation of DNA-templated transcription"/>
    <property type="evidence" value="ECO:0007669"/>
    <property type="project" value="InterPro"/>
</dbReference>
<feature type="compositionally biased region" description="Basic and acidic residues" evidence="26">
    <location>
        <begin position="13"/>
        <end position="24"/>
    </location>
</feature>
<keyword evidence="14" id="KW-0238">DNA-binding</keyword>
<dbReference type="GO" id="GO:0045934">
    <property type="term" value="P:negative regulation of nucleobase-containing compound metabolic process"/>
    <property type="evidence" value="ECO:0007669"/>
    <property type="project" value="UniProtKB-ARBA"/>
</dbReference>
<evidence type="ECO:0000256" key="13">
    <source>
        <dbReference type="ARBA" id="ARBA00022840"/>
    </source>
</evidence>
<feature type="region of interest" description="Disordered" evidence="26">
    <location>
        <begin position="746"/>
        <end position="784"/>
    </location>
</feature>
<dbReference type="Gene3D" id="3.40.50.300">
    <property type="entry name" value="P-loop containing nucleotide triphosphate hydrolases"/>
    <property type="match status" value="2"/>
</dbReference>
<dbReference type="GO" id="GO:0051301">
    <property type="term" value="P:cell division"/>
    <property type="evidence" value="ECO:0007669"/>
    <property type="project" value="UniProtKB-KW"/>
</dbReference>
<evidence type="ECO:0000256" key="17">
    <source>
        <dbReference type="ARBA" id="ARBA00023242"/>
    </source>
</evidence>
<keyword evidence="6" id="KW-0235">DNA replication</keyword>
<dbReference type="GO" id="GO:0043138">
    <property type="term" value="F:3'-5' DNA helicase activity"/>
    <property type="evidence" value="ECO:0007669"/>
    <property type="project" value="UniProtKB-EC"/>
</dbReference>
<evidence type="ECO:0000256" key="11">
    <source>
        <dbReference type="ARBA" id="ARBA00022806"/>
    </source>
</evidence>
<organism evidence="29 30">
    <name type="scientific">Acanthaster planci</name>
    <name type="common">Crown-of-thorns starfish</name>
    <dbReference type="NCBI Taxonomy" id="133434"/>
    <lineage>
        <taxon>Eukaryota</taxon>
        <taxon>Metazoa</taxon>
        <taxon>Echinodermata</taxon>
        <taxon>Eleutherozoa</taxon>
        <taxon>Asterozoa</taxon>
        <taxon>Asteroidea</taxon>
        <taxon>Valvatacea</taxon>
        <taxon>Valvatida</taxon>
        <taxon>Acanthasteridae</taxon>
        <taxon>Acanthaster</taxon>
    </lineage>
</organism>
<evidence type="ECO:0000313" key="30">
    <source>
        <dbReference type="RefSeq" id="XP_022092825.1"/>
    </source>
</evidence>
<evidence type="ECO:0000256" key="25">
    <source>
        <dbReference type="ARBA" id="ARBA00084014"/>
    </source>
</evidence>
<keyword evidence="8" id="KW-0547">Nucleotide-binding</keyword>
<keyword evidence="17" id="KW-0539">Nucleus</keyword>
<dbReference type="InterPro" id="IPR014001">
    <property type="entry name" value="Helicase_ATP-bd"/>
</dbReference>
<feature type="compositionally biased region" description="Polar residues" evidence="26">
    <location>
        <begin position="774"/>
        <end position="784"/>
    </location>
</feature>
<comment type="subcellular location">
    <subcellularLocation>
        <location evidence="2">Nucleus</location>
        <location evidence="2">Nucleoplasm</location>
    </subcellularLocation>
</comment>
<dbReference type="GO" id="GO:0006260">
    <property type="term" value="P:DNA replication"/>
    <property type="evidence" value="ECO:0007669"/>
    <property type="project" value="UniProtKB-KW"/>
</dbReference>
<dbReference type="GO" id="GO:0005694">
    <property type="term" value="C:chromosome"/>
    <property type="evidence" value="ECO:0007669"/>
    <property type="project" value="InterPro"/>
</dbReference>
<keyword evidence="5" id="KW-0132">Cell division</keyword>
<dbReference type="PROSITE" id="PS51192">
    <property type="entry name" value="HELICASE_ATP_BIND_1"/>
    <property type="match status" value="1"/>
</dbReference>
<dbReference type="InterPro" id="IPR027417">
    <property type="entry name" value="P-loop_NTPase"/>
</dbReference>
<evidence type="ECO:0000313" key="29">
    <source>
        <dbReference type="Proteomes" id="UP000694845"/>
    </source>
</evidence>
<name>A0A8B7YK69_ACAPL</name>
<evidence type="ECO:0000256" key="23">
    <source>
        <dbReference type="ARBA" id="ARBA00076757"/>
    </source>
</evidence>
<evidence type="ECO:0000259" key="27">
    <source>
        <dbReference type="PROSITE" id="PS51192"/>
    </source>
</evidence>
<keyword evidence="12" id="KW-0862">Zinc</keyword>
<keyword evidence="16" id="KW-0413">Isomerase</keyword>
<dbReference type="FunFam" id="3.40.50.300:FF:000614">
    <property type="entry name" value="ATP-dependent DNA helicase"/>
    <property type="match status" value="1"/>
</dbReference>
<dbReference type="GO" id="GO:0010605">
    <property type="term" value="P:negative regulation of macromolecule metabolic process"/>
    <property type="evidence" value="ECO:0007669"/>
    <property type="project" value="UniProtKB-ARBA"/>
</dbReference>
<keyword evidence="18" id="KW-0131">Cell cycle</keyword>
<accession>A0A8B7YK69</accession>
<evidence type="ECO:0000256" key="18">
    <source>
        <dbReference type="ARBA" id="ARBA00023306"/>
    </source>
</evidence>
<dbReference type="Gene3D" id="6.10.250.3140">
    <property type="match status" value="1"/>
</dbReference>
<dbReference type="GO" id="GO:0005654">
    <property type="term" value="C:nucleoplasm"/>
    <property type="evidence" value="ECO:0007669"/>
    <property type="project" value="UniProtKB-SubCell"/>
</dbReference>
<comment type="catalytic activity">
    <reaction evidence="21">
        <text>ATP + H2O = ADP + phosphate + H(+)</text>
        <dbReference type="Rhea" id="RHEA:13065"/>
        <dbReference type="ChEBI" id="CHEBI:15377"/>
        <dbReference type="ChEBI" id="CHEBI:15378"/>
        <dbReference type="ChEBI" id="CHEBI:30616"/>
        <dbReference type="ChEBI" id="CHEBI:43474"/>
        <dbReference type="ChEBI" id="CHEBI:456216"/>
    </reaction>
</comment>
<dbReference type="KEGG" id="aplc:110980448"/>
<evidence type="ECO:0000256" key="9">
    <source>
        <dbReference type="ARBA" id="ARBA00022763"/>
    </source>
</evidence>
<dbReference type="Gene3D" id="6.10.250.2460">
    <property type="match status" value="1"/>
</dbReference>
<dbReference type="Pfam" id="PF08236">
    <property type="entry name" value="SRI"/>
    <property type="match status" value="1"/>
</dbReference>
<evidence type="ECO:0000256" key="16">
    <source>
        <dbReference type="ARBA" id="ARBA00023235"/>
    </source>
</evidence>
<evidence type="ECO:0000256" key="7">
    <source>
        <dbReference type="ARBA" id="ARBA00022723"/>
    </source>
</evidence>
<feature type="region of interest" description="Disordered" evidence="26">
    <location>
        <begin position="952"/>
        <end position="1060"/>
    </location>
</feature>
<dbReference type="SMART" id="SM00490">
    <property type="entry name" value="HELICc"/>
    <property type="match status" value="1"/>
</dbReference>
<protein>
    <recommendedName>
        <fullName evidence="22">ATP-dependent DNA helicase Q5</fullName>
        <ecNumber evidence="20">5.6.2.4</ecNumber>
    </recommendedName>
    <alternativeName>
        <fullName evidence="23">DNA 3'-5' helicase RecQ5</fullName>
    </alternativeName>
    <alternativeName>
        <fullName evidence="24">DNA helicase, RecQ-like type 5</fullName>
    </alternativeName>
    <alternativeName>
        <fullName evidence="25">RecQ protein-like 5</fullName>
    </alternativeName>
</protein>
<evidence type="ECO:0000256" key="3">
    <source>
        <dbReference type="ARBA" id="ARBA00005446"/>
    </source>
</evidence>
<dbReference type="AlphaFoldDB" id="A0A8B7YK69"/>
<comment type="cofactor">
    <cofactor evidence="1">
        <name>Zn(2+)</name>
        <dbReference type="ChEBI" id="CHEBI:29105"/>
    </cofactor>
</comment>
<feature type="compositionally biased region" description="Basic residues" evidence="26">
    <location>
        <begin position="1"/>
        <end position="11"/>
    </location>
</feature>
<dbReference type="Pfam" id="PF16124">
    <property type="entry name" value="RecQ_Zn_bind"/>
    <property type="match status" value="1"/>
</dbReference>
<dbReference type="GO" id="GO:0009378">
    <property type="term" value="F:four-way junction helicase activity"/>
    <property type="evidence" value="ECO:0007669"/>
    <property type="project" value="TreeGrafter"/>
</dbReference>
<feature type="domain" description="Helicase C-terminal" evidence="28">
    <location>
        <begin position="280"/>
        <end position="436"/>
    </location>
</feature>
<evidence type="ECO:0000256" key="10">
    <source>
        <dbReference type="ARBA" id="ARBA00022801"/>
    </source>
</evidence>
<evidence type="ECO:0000256" key="5">
    <source>
        <dbReference type="ARBA" id="ARBA00022618"/>
    </source>
</evidence>
<dbReference type="RefSeq" id="XP_022092825.1">
    <property type="nucleotide sequence ID" value="XM_022237133.1"/>
</dbReference>
<dbReference type="GO" id="GO:0046872">
    <property type="term" value="F:metal ion binding"/>
    <property type="evidence" value="ECO:0007669"/>
    <property type="project" value="UniProtKB-KW"/>
</dbReference>
<feature type="domain" description="Helicase ATP-binding" evidence="27">
    <location>
        <begin position="78"/>
        <end position="252"/>
    </location>
</feature>
<feature type="compositionally biased region" description="Basic and acidic residues" evidence="26">
    <location>
        <begin position="586"/>
        <end position="595"/>
    </location>
</feature>
<dbReference type="Proteomes" id="UP000694845">
    <property type="component" value="Unplaced"/>
</dbReference>
<dbReference type="PROSITE" id="PS51194">
    <property type="entry name" value="HELICASE_CTER"/>
    <property type="match status" value="1"/>
</dbReference>
<dbReference type="PANTHER" id="PTHR13710:SF152">
    <property type="entry name" value="ATP-DEPENDENT DNA HELICASE Q5"/>
    <property type="match status" value="1"/>
</dbReference>
<keyword evidence="4" id="KW-0597">Phosphoprotein</keyword>
<evidence type="ECO:0000256" key="12">
    <source>
        <dbReference type="ARBA" id="ARBA00022833"/>
    </source>
</evidence>
<dbReference type="GO" id="GO:0000724">
    <property type="term" value="P:double-strand break repair via homologous recombination"/>
    <property type="evidence" value="ECO:0007669"/>
    <property type="project" value="TreeGrafter"/>
</dbReference>
<dbReference type="CDD" id="cd18794">
    <property type="entry name" value="SF2_C_RecQ"/>
    <property type="match status" value="1"/>
</dbReference>
<evidence type="ECO:0000256" key="6">
    <source>
        <dbReference type="ARBA" id="ARBA00022705"/>
    </source>
</evidence>
<feature type="compositionally biased region" description="Polar residues" evidence="26">
    <location>
        <begin position="809"/>
        <end position="818"/>
    </location>
</feature>
<dbReference type="EC" id="5.6.2.4" evidence="20"/>
<dbReference type="Pfam" id="PF00270">
    <property type="entry name" value="DEAD"/>
    <property type="match status" value="1"/>
</dbReference>
<dbReference type="SMART" id="SM00487">
    <property type="entry name" value="DEXDc"/>
    <property type="match status" value="1"/>
</dbReference>
<evidence type="ECO:0000259" key="28">
    <source>
        <dbReference type="PROSITE" id="PS51194"/>
    </source>
</evidence>
<dbReference type="InterPro" id="IPR002464">
    <property type="entry name" value="DNA/RNA_helicase_DEAH_CS"/>
</dbReference>
<evidence type="ECO:0000256" key="22">
    <source>
        <dbReference type="ARBA" id="ARBA00074289"/>
    </source>
</evidence>
<dbReference type="PANTHER" id="PTHR13710">
    <property type="entry name" value="DNA HELICASE RECQ FAMILY MEMBER"/>
    <property type="match status" value="1"/>
</dbReference>
<evidence type="ECO:0000256" key="24">
    <source>
        <dbReference type="ARBA" id="ARBA00078243"/>
    </source>
</evidence>
<evidence type="ECO:0000256" key="14">
    <source>
        <dbReference type="ARBA" id="ARBA00023125"/>
    </source>
</evidence>
<dbReference type="SUPFAM" id="SSF52540">
    <property type="entry name" value="P-loop containing nucleoside triphosphate hydrolases"/>
    <property type="match status" value="1"/>
</dbReference>
<evidence type="ECO:0000256" key="26">
    <source>
        <dbReference type="SAM" id="MobiDB-lite"/>
    </source>
</evidence>
<feature type="region of interest" description="Disordered" evidence="26">
    <location>
        <begin position="840"/>
        <end position="859"/>
    </location>
</feature>
<dbReference type="GO" id="GO:0005737">
    <property type="term" value="C:cytoplasm"/>
    <property type="evidence" value="ECO:0007669"/>
    <property type="project" value="TreeGrafter"/>
</dbReference>
<keyword evidence="13" id="KW-0067">ATP-binding</keyword>
<evidence type="ECO:0000256" key="8">
    <source>
        <dbReference type="ARBA" id="ARBA00022741"/>
    </source>
</evidence>
<evidence type="ECO:0000256" key="1">
    <source>
        <dbReference type="ARBA" id="ARBA00001947"/>
    </source>
</evidence>
<dbReference type="InterPro" id="IPR004589">
    <property type="entry name" value="DNA_helicase_ATP-dep_RecQ"/>
</dbReference>
<evidence type="ECO:0000256" key="4">
    <source>
        <dbReference type="ARBA" id="ARBA00022553"/>
    </source>
</evidence>
<sequence>MPKKSSKHVASKRITDFMRPDSAKTSDASSPSSCQEKSALEMVDNRHDRLKVDAVQRTLETVFKHKTFKSSLQQKAVETVTEGKKDVFVSMPTGSGKSLCYQLPALVRPGVTLVVSPLLALIQDQLEHLDQMKIPAETLNSQIQGEKRLAILADISSKTPSIKLLYITPELAATNNFQSICRSLASRNLLSLIVIDEAHCVSQWGHDFRPDYLKLGSLRVKFPLVPCIALTATATPHVQKDILDNLKLKEPIAIFKASCFRKNLFYDVVFKDLLEDPVQDLKDFATGVLQKDKEEGGINGCGIIYCRTRDACAAVANRLTRLGLPSEAYHAGLKSSQRLQVQNDWVDGRTPVIVATVSFGMGVDKATVRFVAHFNIAKSMAGYYQESGRAGRDGRPASCRLYYSRDERNQVAYLITQEMAKAKSKEEQRSGASNGSVINKHGKASLQSFESLVKFCEEEKCRHLAMSDFFGDSPPNCSGSCDVCKSPAEVSRQLEYLKRGVLANSKKKTDRSGRTCIMEDTKGKVDKDLYGEGRYGADSYYDGRYKAKDDSSDSDGDDDDKAAARERTNMIKAEFERRKKNQSKPAETDFVKPDEDCPLRDAANSKIPGLTVKSREHCLQLIEKALRDNFEQFFKNNSNRLMASEWESHGQAIVAEHEIFKISRRSNMYKAKILSLVSNIKKATKEADIHEIFLKGNKEKTEDSAANVQLDNQEVLSAATNQTDEASTSNNKLFVGFQTVSSLLAAPRQASSKKGDPGAGTPSRLEEESYRNLDPTSPHKSGFQTVSSLVSQGVWAGSDSKPKVGNGKRVQNSQSNLAGCSSGLLKMTARAEALHKDKSSVWVPSGDSSGPTATRDGLKDNQGYYAPGCNEKSNEACDTIDGRMKPLFADSEHPSNVPDTCPRDLTVNHADAASGDCLDDDISAAPHPTSTGTCILNAAAERCKDRPELTKECVSDHSGRGCPSMEPTEGTSVSYHPSISGHDLKISNRKRTSNSALKHPNSSKRPKLSSQDDQTAAKNNSGSSSSDESKPKRTVTFDPGTVDNEKSREDGGDQKGSKVKDVRRLAADVVVKLLTPYYKDNKFGSKDLFKMLAKRLAHQITLDGALTKRPLKDKAKKLVKDYFKKHALCNQESDLPSAPLHQ</sequence>
<evidence type="ECO:0000256" key="15">
    <source>
        <dbReference type="ARBA" id="ARBA00023204"/>
    </source>
</evidence>
<feature type="region of interest" description="Disordered" evidence="26">
    <location>
        <begin position="576"/>
        <end position="595"/>
    </location>
</feature>
<evidence type="ECO:0000256" key="21">
    <source>
        <dbReference type="ARBA" id="ARBA00049360"/>
    </source>
</evidence>
<dbReference type="InterPro" id="IPR011545">
    <property type="entry name" value="DEAD/DEAH_box_helicase_dom"/>
</dbReference>
<dbReference type="OrthoDB" id="10261556at2759"/>
<keyword evidence="7" id="KW-0479">Metal-binding</keyword>
<dbReference type="GO" id="GO:0005524">
    <property type="term" value="F:ATP binding"/>
    <property type="evidence" value="ECO:0007669"/>
    <property type="project" value="UniProtKB-KW"/>
</dbReference>